<feature type="transmembrane region" description="Helical" evidence="1">
    <location>
        <begin position="44"/>
        <end position="69"/>
    </location>
</feature>
<evidence type="ECO:0000313" key="3">
    <source>
        <dbReference type="Proteomes" id="UP000053766"/>
    </source>
</evidence>
<name>A0A0D8Y3P6_DICVI</name>
<keyword evidence="3" id="KW-1185">Reference proteome</keyword>
<organism evidence="2 3">
    <name type="scientific">Dictyocaulus viviparus</name>
    <name type="common">Bovine lungworm</name>
    <dbReference type="NCBI Taxonomy" id="29172"/>
    <lineage>
        <taxon>Eukaryota</taxon>
        <taxon>Metazoa</taxon>
        <taxon>Ecdysozoa</taxon>
        <taxon>Nematoda</taxon>
        <taxon>Chromadorea</taxon>
        <taxon>Rhabditida</taxon>
        <taxon>Rhabditina</taxon>
        <taxon>Rhabditomorpha</taxon>
        <taxon>Strongyloidea</taxon>
        <taxon>Metastrongylidae</taxon>
        <taxon>Dictyocaulus</taxon>
    </lineage>
</organism>
<dbReference type="EMBL" id="KN716200">
    <property type="protein sequence ID" value="KJH50649.1"/>
    <property type="molecule type" value="Genomic_DNA"/>
</dbReference>
<gene>
    <name evidence="2" type="ORF">DICVIV_03169</name>
</gene>
<accession>A0A0D8Y3P6</accession>
<sequence length="191" mass="22020">MVTRLTYFNGLFLFTLNSKCSTIQGKTRNMRHPTGNDSVSNKYSVYIFIMSMLLPTVLFFLLVLLYICCKRHPEKVVRRSRRTRAREIESVELHQEFFKDKGVLVMQSSFAGPVKHALQDVKSVSIKRVTYDDAQNSIIGIGTDIEKLEGRSYSTQMTQLSDDVQTCRDVSPTFMKNLEKNTMDSRISERK</sequence>
<reference evidence="2 3" key="1">
    <citation type="submission" date="2013-11" db="EMBL/GenBank/DDBJ databases">
        <title>Draft genome of the bovine lungworm Dictyocaulus viviparus.</title>
        <authorList>
            <person name="Mitreva M."/>
        </authorList>
    </citation>
    <scope>NUCLEOTIDE SEQUENCE [LARGE SCALE GENOMIC DNA]</scope>
    <source>
        <strain evidence="2 3">HannoverDv2000</strain>
    </source>
</reference>
<keyword evidence="1" id="KW-0812">Transmembrane</keyword>
<evidence type="ECO:0000256" key="1">
    <source>
        <dbReference type="SAM" id="Phobius"/>
    </source>
</evidence>
<proteinExistence type="predicted"/>
<dbReference type="Proteomes" id="UP000053766">
    <property type="component" value="Unassembled WGS sequence"/>
</dbReference>
<keyword evidence="1" id="KW-1133">Transmembrane helix</keyword>
<keyword evidence="1" id="KW-0472">Membrane</keyword>
<reference evidence="3" key="2">
    <citation type="journal article" date="2016" name="Sci. Rep.">
        <title>Dictyocaulus viviparus genome, variome and transcriptome elucidate lungworm biology and support future intervention.</title>
        <authorList>
            <person name="McNulty S.N."/>
            <person name="Strube C."/>
            <person name="Rosa B.A."/>
            <person name="Martin J.C."/>
            <person name="Tyagi R."/>
            <person name="Choi Y.J."/>
            <person name="Wang Q."/>
            <person name="Hallsworth Pepin K."/>
            <person name="Zhang X."/>
            <person name="Ozersky P."/>
            <person name="Wilson R.K."/>
            <person name="Sternberg P.W."/>
            <person name="Gasser R.B."/>
            <person name="Mitreva M."/>
        </authorList>
    </citation>
    <scope>NUCLEOTIDE SEQUENCE [LARGE SCALE GENOMIC DNA]</scope>
    <source>
        <strain evidence="3">HannoverDv2000</strain>
    </source>
</reference>
<evidence type="ECO:0000313" key="2">
    <source>
        <dbReference type="EMBL" id="KJH50649.1"/>
    </source>
</evidence>
<dbReference type="AlphaFoldDB" id="A0A0D8Y3P6"/>
<dbReference type="OrthoDB" id="5873841at2759"/>
<protein>
    <submittedName>
        <fullName evidence="2">Uncharacterized protein</fullName>
    </submittedName>
</protein>